<evidence type="ECO:0000256" key="6">
    <source>
        <dbReference type="SAM" id="Phobius"/>
    </source>
</evidence>
<sequence>MSAALTSDASDVGTAPGATVVAAPERPPPALRLNVVILFMGSRGDLQPSVAIAKRLQERHGHRVRIASHPPYRAAVEAAGVDFYAVGRGCDVRAMMRRRLLPRGELRAQVPAIREEFREMGTRWWGACVGEGYEEEEDDDERGGRKEEDGFVADLVVSSMIVFNQTSAAARLGVPLHLFGMNPRIYSRDLPHSQAGWAVGGGRVRRDLSWWVQDFMFLHTIKSVFNDVRFAMGLEPMSPAWWLSQYNRLDVPCTYLWSPLLLPKPRDWADNIRVSGFVFDDVPESYAPPEALVSFLEAGDAPPVYIGFGSMTFVDAQEVFRKIFEVLREMGVRAVVCKGWSDFAWEEVGEKGVQGADGLENVLVIDEAPHAWLFPRCRAVVCHGGSGTTAMALRSGRPTLVIPVAGDQPFWGSRVAAVGCGPAPGFGIAELTVDKFRESLGELLKPEYARAAEKFADEVGRERPGEDVCVEDLLETVSVYKSWRCEVFPARPAVWSVDGRKLSALAAEVLVKEGRVRREQLRAADVMKWPDLVSPGDPITGLFFGVNRVINGLKEKAVLDVLLHIITAPLTILASVTFGMFNLVEFLLYKLASPFKPRMFASNPRVYSYGQMLSFLVSTPLVELGSLATQPGALKKKGRSTGRVVAEVPLAIVRTLIALINVLIGFVGISLRQADLACAKAMGERPRRDVVAEARFRQGRIEAERFAVERAEEGDTGSSEISPFEATAAIAKDTGKRPSSLSEQPAFFGDPALCLTFVNATAFDTATTLYTSFSRSPPEAPPTATRYGRSTLGGTQRVKERIEIESDDESDLQDGAKVAPQLTGFSVNDSIEAESVTSSQVHSDIDERTPKRRRISVSSALSWQDDNRDDLSGAFHEEPPVYDEDAEEEDEVIPDVREEFSPDVEDMSMDEDPGLPDPNPGEPAKTQPKFHQAPRFKIQEAQNPRQEGLPEAFSPQRRGPKYIAGGLAAELQSWLAEVKGWGGGDRPPDLVMNIVIDEVSPGNRMYLVKGRRIVEDEDTTEEISARLMLAGEGRLTGLGQKAPVVLGSSVAISQPAWEVKLEGTNWIVACDWAIL</sequence>
<dbReference type="Pfam" id="PF03033">
    <property type="entry name" value="Glyco_transf_28"/>
    <property type="match status" value="1"/>
</dbReference>
<keyword evidence="3" id="KW-0418">Kinase</keyword>
<feature type="transmembrane region" description="Helical" evidence="6">
    <location>
        <begin position="561"/>
        <end position="589"/>
    </location>
</feature>
<dbReference type="FunFam" id="3.40.50.2000:FF:000009">
    <property type="entry name" value="Sterol 3-beta-glucosyltransferase UGT80A2"/>
    <property type="match status" value="1"/>
</dbReference>
<organism evidence="9 10">
    <name type="scientific">Colletotrichum karsti</name>
    <dbReference type="NCBI Taxonomy" id="1095194"/>
    <lineage>
        <taxon>Eukaryota</taxon>
        <taxon>Fungi</taxon>
        <taxon>Dikarya</taxon>
        <taxon>Ascomycota</taxon>
        <taxon>Pezizomycotina</taxon>
        <taxon>Sordariomycetes</taxon>
        <taxon>Hypocreomycetidae</taxon>
        <taxon>Glomerellales</taxon>
        <taxon>Glomerellaceae</taxon>
        <taxon>Colletotrichum</taxon>
        <taxon>Colletotrichum boninense species complex</taxon>
    </lineage>
</organism>
<dbReference type="PANTHER" id="PTHR48050:SF13">
    <property type="entry name" value="STEROL 3-BETA-GLUCOSYLTRANSFERASE UGT80A2"/>
    <property type="match status" value="1"/>
</dbReference>
<reference evidence="9" key="1">
    <citation type="submission" date="2020-03" db="EMBL/GenBank/DDBJ databases">
        <authorList>
            <person name="He L."/>
        </authorList>
    </citation>
    <scope>NUCLEOTIDE SEQUENCE</scope>
    <source>
        <strain evidence="9">CkLH20</strain>
    </source>
</reference>
<feature type="transmembrane region" description="Helical" evidence="6">
    <location>
        <begin position="644"/>
        <end position="669"/>
    </location>
</feature>
<dbReference type="AlphaFoldDB" id="A0A9P6IG43"/>
<reference evidence="9" key="2">
    <citation type="submission" date="2020-11" db="EMBL/GenBank/DDBJ databases">
        <title>Whole genome sequencing of Colletotrichum sp.</title>
        <authorList>
            <person name="Li H."/>
        </authorList>
    </citation>
    <scope>NUCLEOTIDE SEQUENCE</scope>
    <source>
        <strain evidence="9">CkLH20</strain>
    </source>
</reference>
<dbReference type="EMBL" id="JAATWM020000001">
    <property type="protein sequence ID" value="KAF9882244.1"/>
    <property type="molecule type" value="Genomic_DNA"/>
</dbReference>
<protein>
    <submittedName>
        <fullName evidence="9">Udp-transferase</fullName>
    </submittedName>
</protein>
<evidence type="ECO:0000256" key="4">
    <source>
        <dbReference type="ARBA" id="ARBA00022840"/>
    </source>
</evidence>
<keyword evidence="4" id="KW-0067">ATP-binding</keyword>
<feature type="compositionally biased region" description="Basic and acidic residues" evidence="5">
    <location>
        <begin position="865"/>
        <end position="879"/>
    </location>
</feature>
<accession>A0A9P6IG43</accession>
<keyword evidence="6" id="KW-0812">Transmembrane</keyword>
<feature type="compositionally biased region" description="Polar residues" evidence="5">
    <location>
        <begin position="833"/>
        <end position="842"/>
    </location>
</feature>
<dbReference type="Proteomes" id="UP000781932">
    <property type="component" value="Unassembled WGS sequence"/>
</dbReference>
<dbReference type="SUPFAM" id="SSF53756">
    <property type="entry name" value="UDP-Glycosyltransferase/glycogen phosphorylase"/>
    <property type="match status" value="1"/>
</dbReference>
<dbReference type="GO" id="GO:0016906">
    <property type="term" value="F:sterol 3-beta-glucosyltransferase activity"/>
    <property type="evidence" value="ECO:0007669"/>
    <property type="project" value="UniProtKB-ARBA"/>
</dbReference>
<evidence type="ECO:0000259" key="7">
    <source>
        <dbReference type="Pfam" id="PF03033"/>
    </source>
</evidence>
<comment type="caution">
    <text evidence="9">The sequence shown here is derived from an EMBL/GenBank/DDBJ whole genome shotgun (WGS) entry which is preliminary data.</text>
</comment>
<keyword evidence="10" id="KW-1185">Reference proteome</keyword>
<dbReference type="RefSeq" id="XP_038751705.1">
    <property type="nucleotide sequence ID" value="XM_038883000.1"/>
</dbReference>
<dbReference type="CDD" id="cd03784">
    <property type="entry name" value="GT1_Gtf-like"/>
    <property type="match status" value="1"/>
</dbReference>
<dbReference type="InterPro" id="IPR002213">
    <property type="entry name" value="UDP_glucos_trans"/>
</dbReference>
<evidence type="ECO:0000256" key="1">
    <source>
        <dbReference type="ARBA" id="ARBA00022679"/>
    </source>
</evidence>
<dbReference type="Gene3D" id="3.40.50.2000">
    <property type="entry name" value="Glycogen Phosphorylase B"/>
    <property type="match status" value="2"/>
</dbReference>
<dbReference type="OrthoDB" id="5835829at2759"/>
<evidence type="ECO:0000256" key="2">
    <source>
        <dbReference type="ARBA" id="ARBA00022741"/>
    </source>
</evidence>
<dbReference type="PROSITE" id="PS01076">
    <property type="entry name" value="ACETATE_KINASE_2"/>
    <property type="match status" value="1"/>
</dbReference>
<dbReference type="InterPro" id="IPR004276">
    <property type="entry name" value="GlycoTrans_28_N"/>
</dbReference>
<dbReference type="Pfam" id="PF06722">
    <property type="entry name" value="EryCIII-like_C"/>
    <property type="match status" value="1"/>
</dbReference>
<evidence type="ECO:0000256" key="3">
    <source>
        <dbReference type="ARBA" id="ARBA00022777"/>
    </source>
</evidence>
<feature type="region of interest" description="Disordered" evidence="5">
    <location>
        <begin position="773"/>
        <end position="797"/>
    </location>
</feature>
<evidence type="ECO:0000313" key="10">
    <source>
        <dbReference type="Proteomes" id="UP000781932"/>
    </source>
</evidence>
<keyword evidence="6" id="KW-0472">Membrane</keyword>
<feature type="region of interest" description="Disordered" evidence="5">
    <location>
        <begin position="833"/>
        <end position="930"/>
    </location>
</feature>
<dbReference type="GO" id="GO:0016301">
    <property type="term" value="F:kinase activity"/>
    <property type="evidence" value="ECO:0007669"/>
    <property type="project" value="UniProtKB-KW"/>
</dbReference>
<dbReference type="InterPro" id="IPR023865">
    <property type="entry name" value="Aliphatic_acid_kinase_CS"/>
</dbReference>
<feature type="region of interest" description="Disordered" evidence="5">
    <location>
        <begin position="1"/>
        <end position="24"/>
    </location>
</feature>
<gene>
    <name evidence="9" type="ORF">CkaCkLH20_00280</name>
</gene>
<feature type="domain" description="Glycosyltransferase family 28 N-terminal" evidence="7">
    <location>
        <begin position="35"/>
        <end position="102"/>
    </location>
</feature>
<dbReference type="InterPro" id="IPR050426">
    <property type="entry name" value="Glycosyltransferase_28"/>
</dbReference>
<dbReference type="GeneID" id="62156074"/>
<evidence type="ECO:0000256" key="5">
    <source>
        <dbReference type="SAM" id="MobiDB-lite"/>
    </source>
</evidence>
<evidence type="ECO:0000259" key="8">
    <source>
        <dbReference type="Pfam" id="PF06722"/>
    </source>
</evidence>
<dbReference type="PANTHER" id="PTHR48050">
    <property type="entry name" value="STEROL 3-BETA-GLUCOSYLTRANSFERASE"/>
    <property type="match status" value="1"/>
</dbReference>
<dbReference type="GO" id="GO:0005975">
    <property type="term" value="P:carbohydrate metabolic process"/>
    <property type="evidence" value="ECO:0007669"/>
    <property type="project" value="InterPro"/>
</dbReference>
<keyword evidence="1" id="KW-0808">Transferase</keyword>
<keyword evidence="6" id="KW-1133">Transmembrane helix</keyword>
<name>A0A9P6IG43_9PEZI</name>
<dbReference type="InterPro" id="IPR010610">
    <property type="entry name" value="EryCIII-like_C"/>
</dbReference>
<feature type="domain" description="Erythromycin biosynthesis protein CIII-like C-terminal" evidence="8">
    <location>
        <begin position="360"/>
        <end position="460"/>
    </location>
</feature>
<feature type="compositionally biased region" description="Acidic residues" evidence="5">
    <location>
        <begin position="880"/>
        <end position="893"/>
    </location>
</feature>
<proteinExistence type="predicted"/>
<feature type="compositionally biased region" description="Low complexity" evidence="5">
    <location>
        <begin position="12"/>
        <end position="24"/>
    </location>
</feature>
<dbReference type="GO" id="GO:0016774">
    <property type="term" value="F:phosphotransferase activity, carboxyl group as acceptor"/>
    <property type="evidence" value="ECO:0007669"/>
    <property type="project" value="InterPro"/>
</dbReference>
<dbReference type="GO" id="GO:0005524">
    <property type="term" value="F:ATP binding"/>
    <property type="evidence" value="ECO:0007669"/>
    <property type="project" value="UniProtKB-KW"/>
</dbReference>
<keyword evidence="2" id="KW-0547">Nucleotide-binding</keyword>
<feature type="compositionally biased region" description="Acidic residues" evidence="5">
    <location>
        <begin position="901"/>
        <end position="914"/>
    </location>
</feature>
<evidence type="ECO:0000313" key="9">
    <source>
        <dbReference type="EMBL" id="KAF9882244.1"/>
    </source>
</evidence>